<dbReference type="EMBL" id="LR877154">
    <property type="protein sequence ID" value="CAD2218264.1"/>
    <property type="molecule type" value="Genomic_DNA"/>
</dbReference>
<dbReference type="Gene3D" id="3.30.760.10">
    <property type="entry name" value="RNA Cap, Translation Initiation Factor Eif4e"/>
    <property type="match status" value="1"/>
</dbReference>
<evidence type="ECO:0000313" key="5">
    <source>
        <dbReference type="Proteomes" id="UP000515908"/>
    </source>
</evidence>
<keyword evidence="1 4" id="KW-0396">Initiation factor</keyword>
<proteinExistence type="inferred from homology"/>
<dbReference type="AlphaFoldDB" id="A0A7G2CH86"/>
<keyword evidence="2" id="KW-0175">Coiled coil</keyword>
<dbReference type="VEuPathDB" id="TriTrypDB:ADEAN_000575200"/>
<protein>
    <submittedName>
        <fullName evidence="4">Eukaryotic initiation factor 4E, putative</fullName>
    </submittedName>
</protein>
<feature type="region of interest" description="Disordered" evidence="3">
    <location>
        <begin position="66"/>
        <end position="85"/>
    </location>
</feature>
<name>A0A7G2CH86_9TRYP</name>
<keyword evidence="5" id="KW-1185">Reference proteome</keyword>
<dbReference type="Pfam" id="PF01652">
    <property type="entry name" value="IF4E"/>
    <property type="match status" value="1"/>
</dbReference>
<evidence type="ECO:0000256" key="1">
    <source>
        <dbReference type="RuleBase" id="RU004374"/>
    </source>
</evidence>
<dbReference type="GO" id="GO:0016281">
    <property type="term" value="C:eukaryotic translation initiation factor 4F complex"/>
    <property type="evidence" value="ECO:0007669"/>
    <property type="project" value="TreeGrafter"/>
</dbReference>
<dbReference type="InterPro" id="IPR023398">
    <property type="entry name" value="TIF_eIF4e-like"/>
</dbReference>
<keyword evidence="1" id="KW-0648">Protein biosynthesis</keyword>
<feature type="region of interest" description="Disordered" evidence="3">
    <location>
        <begin position="41"/>
        <end position="61"/>
    </location>
</feature>
<dbReference type="PANTHER" id="PTHR11960">
    <property type="entry name" value="EUKARYOTIC TRANSLATION INITIATION FACTOR 4E RELATED"/>
    <property type="match status" value="1"/>
</dbReference>
<dbReference type="Proteomes" id="UP000515908">
    <property type="component" value="Chromosome 10"/>
</dbReference>
<evidence type="ECO:0000256" key="3">
    <source>
        <dbReference type="SAM" id="MobiDB-lite"/>
    </source>
</evidence>
<accession>A0A7G2CH86</accession>
<dbReference type="GO" id="GO:0003743">
    <property type="term" value="F:translation initiation factor activity"/>
    <property type="evidence" value="ECO:0007669"/>
    <property type="project" value="UniProtKB-KW"/>
</dbReference>
<feature type="coiled-coil region" evidence="2">
    <location>
        <begin position="321"/>
        <end position="348"/>
    </location>
</feature>
<organism evidence="4 5">
    <name type="scientific">Angomonas deanei</name>
    <dbReference type="NCBI Taxonomy" id="59799"/>
    <lineage>
        <taxon>Eukaryota</taxon>
        <taxon>Discoba</taxon>
        <taxon>Euglenozoa</taxon>
        <taxon>Kinetoplastea</taxon>
        <taxon>Metakinetoplastina</taxon>
        <taxon>Trypanosomatida</taxon>
        <taxon>Trypanosomatidae</taxon>
        <taxon>Strigomonadinae</taxon>
        <taxon>Angomonas</taxon>
    </lineage>
</organism>
<evidence type="ECO:0000313" key="4">
    <source>
        <dbReference type="EMBL" id="CAD2218264.1"/>
    </source>
</evidence>
<feature type="compositionally biased region" description="Polar residues" evidence="3">
    <location>
        <begin position="10"/>
        <end position="21"/>
    </location>
</feature>
<dbReference type="GO" id="GO:0000340">
    <property type="term" value="F:RNA 7-methylguanosine cap binding"/>
    <property type="evidence" value="ECO:0007669"/>
    <property type="project" value="TreeGrafter"/>
</dbReference>
<dbReference type="OrthoDB" id="590761at2759"/>
<sequence length="355" mass="39814">MIAKRIPTRMHSTPVQSSMNPTAKEFVPSGLAGGLEALPMSTADMNNPTAKTAAPYRPPERRTMLRRSANSSPAMPKAKNILEGKTEEEIRAISQKSKLNTTAAAYSFNPNTSRTMARVVLPPSPLSLQHSGPAGEQSSTTMQLDEVWCLFYLPLHGEHIKEETYNPTLVFRIDSVPTFWKVVNNIPIPTKLPYCTLYMFRDGIDPRWEDAANRDGGIVRLKINHNRAKTFNTLSPTQDRVEKASDSNVNEAWELLMCRTIGDSWSPEVRDTVNGIALKIRERSYIIEVWVTKSTPGITSDLSQLLHGTLGSVFAVNYYSHASMQERSHQLEIKAKQQQQQIAQSNKNSKNNKKY</sequence>
<keyword evidence="1" id="KW-0694">RNA-binding</keyword>
<reference evidence="4 5" key="1">
    <citation type="submission" date="2020-08" db="EMBL/GenBank/DDBJ databases">
        <authorList>
            <person name="Newling K."/>
            <person name="Davey J."/>
            <person name="Forrester S."/>
        </authorList>
    </citation>
    <scope>NUCLEOTIDE SEQUENCE [LARGE SCALE GENOMIC DNA]</scope>
    <source>
        <strain evidence="5">Crithidia deanei Carvalho (ATCC PRA-265)</strain>
    </source>
</reference>
<dbReference type="InterPro" id="IPR001040">
    <property type="entry name" value="TIF_eIF_4E"/>
</dbReference>
<comment type="similarity">
    <text evidence="1">Belongs to the eukaryotic initiation factor 4E family.</text>
</comment>
<evidence type="ECO:0000256" key="2">
    <source>
        <dbReference type="SAM" id="Coils"/>
    </source>
</evidence>
<dbReference type="PANTHER" id="PTHR11960:SF18">
    <property type="entry name" value="EUKARYOTIC TRANSLATION INITIATION FACTOR 4E HOMOLOGOUS PROTEIN, ISOFORM B"/>
    <property type="match status" value="1"/>
</dbReference>
<dbReference type="SUPFAM" id="SSF55418">
    <property type="entry name" value="eIF4e-like"/>
    <property type="match status" value="1"/>
</dbReference>
<feature type="region of interest" description="Disordered" evidence="3">
    <location>
        <begin position="1"/>
        <end position="22"/>
    </location>
</feature>
<gene>
    <name evidence="4" type="ORF">ADEAN_000575200</name>
</gene>